<evidence type="ECO:0000313" key="13">
    <source>
        <dbReference type="Proteomes" id="UP000236630"/>
    </source>
</evidence>
<accession>A0A2H5QMC1</accession>
<dbReference type="GO" id="GO:0020037">
    <property type="term" value="F:heme binding"/>
    <property type="evidence" value="ECO:0007669"/>
    <property type="project" value="InterPro"/>
</dbReference>
<dbReference type="PANTHER" id="PTHR24282:SF255">
    <property type="entry name" value="CYTOCHROME P450 72A11-RELATED"/>
    <property type="match status" value="1"/>
</dbReference>
<comment type="caution">
    <text evidence="12">The sequence shown here is derived from an EMBL/GenBank/DDBJ whole genome shotgun (WGS) entry which is preliminary data.</text>
</comment>
<dbReference type="SUPFAM" id="SSF48264">
    <property type="entry name" value="Cytochrome P450"/>
    <property type="match status" value="1"/>
</dbReference>
<keyword evidence="7" id="KW-1133">Transmembrane helix</keyword>
<keyword evidence="8" id="KW-0560">Oxidoreductase</keyword>
<dbReference type="GO" id="GO:0004497">
    <property type="term" value="F:monooxygenase activity"/>
    <property type="evidence" value="ECO:0007669"/>
    <property type="project" value="UniProtKB-KW"/>
</dbReference>
<evidence type="ECO:0000256" key="9">
    <source>
        <dbReference type="ARBA" id="ARBA00023004"/>
    </source>
</evidence>
<evidence type="ECO:0000256" key="7">
    <source>
        <dbReference type="ARBA" id="ARBA00022989"/>
    </source>
</evidence>
<keyword evidence="4" id="KW-0349">Heme</keyword>
<evidence type="ECO:0000313" key="12">
    <source>
        <dbReference type="EMBL" id="GAY65777.1"/>
    </source>
</evidence>
<evidence type="ECO:0000256" key="5">
    <source>
        <dbReference type="ARBA" id="ARBA00022692"/>
    </source>
</evidence>
<dbReference type="STRING" id="55188.A0A2H5QMC1"/>
<evidence type="ECO:0000256" key="1">
    <source>
        <dbReference type="ARBA" id="ARBA00001971"/>
    </source>
</evidence>
<evidence type="ECO:0000256" key="3">
    <source>
        <dbReference type="ARBA" id="ARBA00010617"/>
    </source>
</evidence>
<dbReference type="EMBL" id="BDQV01000513">
    <property type="protein sequence ID" value="GAY65777.1"/>
    <property type="molecule type" value="Genomic_DNA"/>
</dbReference>
<dbReference type="GO" id="GO:0005506">
    <property type="term" value="F:iron ion binding"/>
    <property type="evidence" value="ECO:0007669"/>
    <property type="project" value="InterPro"/>
</dbReference>
<keyword evidence="9" id="KW-0408">Iron</keyword>
<dbReference type="PANTHER" id="PTHR24282">
    <property type="entry name" value="CYTOCHROME P450 FAMILY MEMBER"/>
    <property type="match status" value="1"/>
</dbReference>
<keyword evidence="13" id="KW-1185">Reference proteome</keyword>
<keyword evidence="11" id="KW-0472">Membrane</keyword>
<dbReference type="GO" id="GO:0016705">
    <property type="term" value="F:oxidoreductase activity, acting on paired donors, with incorporation or reduction of molecular oxygen"/>
    <property type="evidence" value="ECO:0007669"/>
    <property type="project" value="InterPro"/>
</dbReference>
<keyword evidence="10" id="KW-0503">Monooxygenase</keyword>
<proteinExistence type="inferred from homology"/>
<dbReference type="AlphaFoldDB" id="A0A2H5QMC1"/>
<dbReference type="InterPro" id="IPR050665">
    <property type="entry name" value="Cytochrome_P450_Monooxygen"/>
</dbReference>
<dbReference type="Gene3D" id="1.10.630.10">
    <property type="entry name" value="Cytochrome P450"/>
    <property type="match status" value="1"/>
</dbReference>
<dbReference type="Proteomes" id="UP000236630">
    <property type="component" value="Unassembled WGS sequence"/>
</dbReference>
<evidence type="ECO:0000256" key="6">
    <source>
        <dbReference type="ARBA" id="ARBA00022723"/>
    </source>
</evidence>
<evidence type="ECO:0000256" key="8">
    <source>
        <dbReference type="ARBA" id="ARBA00023002"/>
    </source>
</evidence>
<reference evidence="12 13" key="1">
    <citation type="journal article" date="2017" name="Front. Genet.">
        <title>Draft sequencing of the heterozygous diploid genome of Satsuma (Citrus unshiu Marc.) using a hybrid assembly approach.</title>
        <authorList>
            <person name="Shimizu T."/>
            <person name="Tanizawa Y."/>
            <person name="Mochizuki T."/>
            <person name="Nagasaki H."/>
            <person name="Yoshioka T."/>
            <person name="Toyoda A."/>
            <person name="Fujiyama A."/>
            <person name="Kaminuma E."/>
            <person name="Nakamura Y."/>
        </authorList>
    </citation>
    <scope>NUCLEOTIDE SEQUENCE [LARGE SCALE GENOMIC DNA]</scope>
    <source>
        <strain evidence="13">cv. Miyagawa wase</strain>
    </source>
</reference>
<protein>
    <submittedName>
        <fullName evidence="12">Uncharacterized protein</fullName>
    </submittedName>
</protein>
<gene>
    <name evidence="12" type="ORF">CUMW_243650</name>
</gene>
<evidence type="ECO:0000256" key="10">
    <source>
        <dbReference type="ARBA" id="ARBA00023033"/>
    </source>
</evidence>
<sequence length="169" mass="19855">MCLVMRLNWLWLKPKKLEKFIRDQGFSGNSYKVLLGDMRELAKTTKDAESKPIGLSDDIAQPILPFHHHIITNYGKNSFIWMGPGPIINITDPKIVREIFKKHDIFQEQRSSVAKLLVSGMVVYEGEQRLKVKKLTTPHFRLDKLKVHFQLHLIIHIMFQWQFLLLHDL</sequence>
<evidence type="ECO:0000256" key="2">
    <source>
        <dbReference type="ARBA" id="ARBA00004167"/>
    </source>
</evidence>
<comment type="cofactor">
    <cofactor evidence="1">
        <name>heme</name>
        <dbReference type="ChEBI" id="CHEBI:30413"/>
    </cofactor>
</comment>
<dbReference type="GO" id="GO:0016020">
    <property type="term" value="C:membrane"/>
    <property type="evidence" value="ECO:0007669"/>
    <property type="project" value="UniProtKB-SubCell"/>
</dbReference>
<comment type="subcellular location">
    <subcellularLocation>
        <location evidence="2">Membrane</location>
        <topology evidence="2">Single-pass membrane protein</topology>
    </subcellularLocation>
</comment>
<name>A0A2H5QMC1_CITUN</name>
<keyword evidence="5" id="KW-0812">Transmembrane</keyword>
<evidence type="ECO:0000256" key="4">
    <source>
        <dbReference type="ARBA" id="ARBA00022617"/>
    </source>
</evidence>
<dbReference type="InterPro" id="IPR036396">
    <property type="entry name" value="Cyt_P450_sf"/>
</dbReference>
<evidence type="ECO:0000256" key="11">
    <source>
        <dbReference type="ARBA" id="ARBA00023136"/>
    </source>
</evidence>
<keyword evidence="6" id="KW-0479">Metal-binding</keyword>
<organism evidence="12 13">
    <name type="scientific">Citrus unshiu</name>
    <name type="common">Satsuma mandarin</name>
    <name type="synonym">Citrus nobilis var. unshiu</name>
    <dbReference type="NCBI Taxonomy" id="55188"/>
    <lineage>
        <taxon>Eukaryota</taxon>
        <taxon>Viridiplantae</taxon>
        <taxon>Streptophyta</taxon>
        <taxon>Embryophyta</taxon>
        <taxon>Tracheophyta</taxon>
        <taxon>Spermatophyta</taxon>
        <taxon>Magnoliopsida</taxon>
        <taxon>eudicotyledons</taxon>
        <taxon>Gunneridae</taxon>
        <taxon>Pentapetalae</taxon>
        <taxon>rosids</taxon>
        <taxon>malvids</taxon>
        <taxon>Sapindales</taxon>
        <taxon>Rutaceae</taxon>
        <taxon>Aurantioideae</taxon>
        <taxon>Citrus</taxon>
    </lineage>
</organism>
<comment type="similarity">
    <text evidence="3">Belongs to the cytochrome P450 family.</text>
</comment>